<feature type="transmembrane region" description="Helical" evidence="6">
    <location>
        <begin position="188"/>
        <end position="207"/>
    </location>
</feature>
<evidence type="ECO:0000256" key="1">
    <source>
        <dbReference type="ARBA" id="ARBA00004141"/>
    </source>
</evidence>
<dbReference type="InterPro" id="IPR051204">
    <property type="entry name" value="ABC_transp_perm/SBD"/>
</dbReference>
<dbReference type="SUPFAM" id="SSF161098">
    <property type="entry name" value="MetI-like"/>
    <property type="match status" value="1"/>
</dbReference>
<feature type="region of interest" description="Disordered" evidence="7">
    <location>
        <begin position="250"/>
        <end position="281"/>
    </location>
</feature>
<dbReference type="InterPro" id="IPR035906">
    <property type="entry name" value="MetI-like_sf"/>
</dbReference>
<evidence type="ECO:0000256" key="5">
    <source>
        <dbReference type="ARBA" id="ARBA00023136"/>
    </source>
</evidence>
<accession>A0ABQ4DAV5</accession>
<comment type="subcellular location">
    <subcellularLocation>
        <location evidence="6">Cell membrane</location>
        <topology evidence="6">Multi-pass membrane protein</topology>
    </subcellularLocation>
    <subcellularLocation>
        <location evidence="1">Membrane</location>
        <topology evidence="1">Multi-pass membrane protein</topology>
    </subcellularLocation>
</comment>
<evidence type="ECO:0000256" key="3">
    <source>
        <dbReference type="ARBA" id="ARBA00022692"/>
    </source>
</evidence>
<proteinExistence type="inferred from homology"/>
<protein>
    <recommendedName>
        <fullName evidence="8">ABC transmembrane type-1 domain-containing protein</fullName>
    </recommendedName>
</protein>
<dbReference type="PROSITE" id="PS50928">
    <property type="entry name" value="ABC_TM1"/>
    <property type="match status" value="1"/>
</dbReference>
<comment type="similarity">
    <text evidence="6">Belongs to the binding-protein-dependent transport system permease family.</text>
</comment>
<keyword evidence="10" id="KW-1185">Reference proteome</keyword>
<feature type="domain" description="ABC transmembrane type-1" evidence="8">
    <location>
        <begin position="57"/>
        <end position="236"/>
    </location>
</feature>
<dbReference type="Gene3D" id="1.10.3720.10">
    <property type="entry name" value="MetI-like"/>
    <property type="match status" value="1"/>
</dbReference>
<feature type="compositionally biased region" description="Basic and acidic residues" evidence="7">
    <location>
        <begin position="272"/>
        <end position="281"/>
    </location>
</feature>
<evidence type="ECO:0000313" key="9">
    <source>
        <dbReference type="EMBL" id="GIG32855.1"/>
    </source>
</evidence>
<organism evidence="9 10">
    <name type="scientific">Cellulomonas oligotrophica</name>
    <dbReference type="NCBI Taxonomy" id="931536"/>
    <lineage>
        <taxon>Bacteria</taxon>
        <taxon>Bacillati</taxon>
        <taxon>Actinomycetota</taxon>
        <taxon>Actinomycetes</taxon>
        <taxon>Micrococcales</taxon>
        <taxon>Cellulomonadaceae</taxon>
        <taxon>Cellulomonas</taxon>
    </lineage>
</organism>
<keyword evidence="5 6" id="KW-0472">Membrane</keyword>
<dbReference type="PANTHER" id="PTHR30177:SF4">
    <property type="entry name" value="OSMOPROTECTANT IMPORT PERMEASE PROTEIN OSMW"/>
    <property type="match status" value="1"/>
</dbReference>
<reference evidence="9 10" key="1">
    <citation type="submission" date="2021-01" db="EMBL/GenBank/DDBJ databases">
        <title>Whole genome shotgun sequence of Cellulomonas oligotrophica NBRC 109435.</title>
        <authorList>
            <person name="Komaki H."/>
            <person name="Tamura T."/>
        </authorList>
    </citation>
    <scope>NUCLEOTIDE SEQUENCE [LARGE SCALE GENOMIC DNA]</scope>
    <source>
        <strain evidence="9 10">NBRC 109435</strain>
    </source>
</reference>
<dbReference type="EMBL" id="BONN01000005">
    <property type="protein sequence ID" value="GIG32855.1"/>
    <property type="molecule type" value="Genomic_DNA"/>
</dbReference>
<dbReference type="Pfam" id="PF00528">
    <property type="entry name" value="BPD_transp_1"/>
    <property type="match status" value="1"/>
</dbReference>
<evidence type="ECO:0000256" key="6">
    <source>
        <dbReference type="RuleBase" id="RU363032"/>
    </source>
</evidence>
<sequence>MPLGSVVQVLPPSLLTGAPAALPWGSPVLDAAASPPPNPWFSWQYLERNGPDVLRYLEQHATLTAQAVLLALLVALPLAVLAHLRPRWSAPVLAGTGVLYTIPSLALFAVLAPYTGIGRTTVLIGLVVYALLVLVRNVLVGLQGVDPAVRDAARGMGYGRARMLLAVELPQAVPAVITGLRLATVSTVALVTVGVVVGYGGLGQLMFRGFRSNYHAEIMTATVLCLLLALVADLLLLLLGRLLTPWQRGSRRAEGDGTAGGPRTDASGQPGRDAREATWTS</sequence>
<evidence type="ECO:0000256" key="7">
    <source>
        <dbReference type="SAM" id="MobiDB-lite"/>
    </source>
</evidence>
<dbReference type="Proteomes" id="UP000618382">
    <property type="component" value="Unassembled WGS sequence"/>
</dbReference>
<name>A0ABQ4DAV5_9CELL</name>
<gene>
    <name evidence="9" type="ORF">Col01nite_20140</name>
</gene>
<dbReference type="InterPro" id="IPR000515">
    <property type="entry name" value="MetI-like"/>
</dbReference>
<keyword evidence="4 6" id="KW-1133">Transmembrane helix</keyword>
<keyword evidence="2 6" id="KW-0813">Transport</keyword>
<evidence type="ECO:0000256" key="2">
    <source>
        <dbReference type="ARBA" id="ARBA00022448"/>
    </source>
</evidence>
<feature type="transmembrane region" description="Helical" evidence="6">
    <location>
        <begin position="63"/>
        <end position="84"/>
    </location>
</feature>
<feature type="transmembrane region" description="Helical" evidence="6">
    <location>
        <begin position="120"/>
        <end position="142"/>
    </location>
</feature>
<comment type="caution">
    <text evidence="9">The sequence shown here is derived from an EMBL/GenBank/DDBJ whole genome shotgun (WGS) entry which is preliminary data.</text>
</comment>
<dbReference type="PANTHER" id="PTHR30177">
    <property type="entry name" value="GLYCINE BETAINE/L-PROLINE TRANSPORT SYSTEM PERMEASE PROTEIN PROW"/>
    <property type="match status" value="1"/>
</dbReference>
<feature type="transmembrane region" description="Helical" evidence="6">
    <location>
        <begin position="91"/>
        <end position="114"/>
    </location>
</feature>
<evidence type="ECO:0000313" key="10">
    <source>
        <dbReference type="Proteomes" id="UP000618382"/>
    </source>
</evidence>
<keyword evidence="3 6" id="KW-0812">Transmembrane</keyword>
<evidence type="ECO:0000259" key="8">
    <source>
        <dbReference type="PROSITE" id="PS50928"/>
    </source>
</evidence>
<feature type="transmembrane region" description="Helical" evidence="6">
    <location>
        <begin position="219"/>
        <end position="239"/>
    </location>
</feature>
<evidence type="ECO:0000256" key="4">
    <source>
        <dbReference type="ARBA" id="ARBA00022989"/>
    </source>
</evidence>